<dbReference type="Pfam" id="PF00941">
    <property type="entry name" value="FAD_binding_5"/>
    <property type="match status" value="1"/>
</dbReference>
<dbReference type="Gene3D" id="3.30.43.10">
    <property type="entry name" value="Uridine Diphospho-n-acetylenolpyruvylglucosamine Reductase, domain 2"/>
    <property type="match status" value="1"/>
</dbReference>
<dbReference type="InterPro" id="IPR036683">
    <property type="entry name" value="CO_DH_flav_C_dom_sf"/>
</dbReference>
<evidence type="ECO:0000313" key="5">
    <source>
        <dbReference type="EMBL" id="UWZ34560.1"/>
    </source>
</evidence>
<dbReference type="EMBL" id="CP073721">
    <property type="protein sequence ID" value="UWZ34560.1"/>
    <property type="molecule type" value="Genomic_DNA"/>
</dbReference>
<dbReference type="PANTHER" id="PTHR42659:SF2">
    <property type="entry name" value="XANTHINE DEHYDROGENASE SUBUNIT C-RELATED"/>
    <property type="match status" value="1"/>
</dbReference>
<organism evidence="5 6">
    <name type="scientific">Dactylosporangium roseum</name>
    <dbReference type="NCBI Taxonomy" id="47989"/>
    <lineage>
        <taxon>Bacteria</taxon>
        <taxon>Bacillati</taxon>
        <taxon>Actinomycetota</taxon>
        <taxon>Actinomycetes</taxon>
        <taxon>Micromonosporales</taxon>
        <taxon>Micromonosporaceae</taxon>
        <taxon>Dactylosporangium</taxon>
    </lineage>
</organism>
<dbReference type="InterPro" id="IPR016167">
    <property type="entry name" value="FAD-bd_PCMH_sub1"/>
</dbReference>
<dbReference type="RefSeq" id="WP_260723883.1">
    <property type="nucleotide sequence ID" value="NZ_BAAABS010000018.1"/>
</dbReference>
<evidence type="ECO:0000313" key="6">
    <source>
        <dbReference type="Proteomes" id="UP001058271"/>
    </source>
</evidence>
<dbReference type="Gene3D" id="3.30.465.10">
    <property type="match status" value="1"/>
</dbReference>
<dbReference type="Gene3D" id="3.30.390.50">
    <property type="entry name" value="CO dehydrogenase flavoprotein, C-terminal domain"/>
    <property type="match status" value="1"/>
</dbReference>
<evidence type="ECO:0000259" key="4">
    <source>
        <dbReference type="PROSITE" id="PS51387"/>
    </source>
</evidence>
<feature type="domain" description="FAD-binding PCMH-type" evidence="4">
    <location>
        <begin position="1"/>
        <end position="170"/>
    </location>
</feature>
<dbReference type="InterPro" id="IPR005107">
    <property type="entry name" value="CO_DH_flav_C"/>
</dbReference>
<dbReference type="InterPro" id="IPR016169">
    <property type="entry name" value="FAD-bd_PCMH_sub2"/>
</dbReference>
<gene>
    <name evidence="5" type="ORF">Drose_25470</name>
</gene>
<keyword evidence="2" id="KW-0274">FAD</keyword>
<dbReference type="InterPro" id="IPR016166">
    <property type="entry name" value="FAD-bd_PCMH"/>
</dbReference>
<sequence length="291" mass="30792">MSQVDRPRSWAEALALRSEHPEALVIAGGTDLMVAVNFGRVAPERLLDLTGVHELAVVDHTPGSVRVGAGVTFSRVTAELRAVVPGLALAARTVGSPQIRNRATLGGNLATASPAGDGLPPLVAAGALVEVGSVRGERTVPITDFFVGPKRTVLADDELIRGVSIPAATGPQQFAKVGTRNAMVIAVCSFALCLDVAGRRVGTGIGSAAPTPVRALAAEAFLEERLLRRSGWESRAELADDDITAFGRLAAEETRPIDDLRGTATYRRHAIAVLAQRTLRWTWAEFRKGDR</sequence>
<protein>
    <submittedName>
        <fullName evidence="5">FAD binding domain-containing protein</fullName>
    </submittedName>
</protein>
<dbReference type="InterPro" id="IPR036318">
    <property type="entry name" value="FAD-bd_PCMH-like_sf"/>
</dbReference>
<dbReference type="Proteomes" id="UP001058271">
    <property type="component" value="Chromosome"/>
</dbReference>
<accession>A0ABY5Z0H0</accession>
<proteinExistence type="predicted"/>
<dbReference type="PANTHER" id="PTHR42659">
    <property type="entry name" value="XANTHINE DEHYDROGENASE SUBUNIT C-RELATED"/>
    <property type="match status" value="1"/>
</dbReference>
<reference evidence="5" key="1">
    <citation type="submission" date="2021-04" db="EMBL/GenBank/DDBJ databases">
        <title>Biosynthetic gene clusters of Dactylosporangioum roseum.</title>
        <authorList>
            <person name="Hartkoorn R.C."/>
            <person name="Beaudoing E."/>
            <person name="Hot D."/>
            <person name="Moureu S."/>
        </authorList>
    </citation>
    <scope>NUCLEOTIDE SEQUENCE</scope>
    <source>
        <strain evidence="5">NRRL B-16295</strain>
    </source>
</reference>
<keyword evidence="6" id="KW-1185">Reference proteome</keyword>
<evidence type="ECO:0000256" key="3">
    <source>
        <dbReference type="ARBA" id="ARBA00023002"/>
    </source>
</evidence>
<evidence type="ECO:0000256" key="1">
    <source>
        <dbReference type="ARBA" id="ARBA00022630"/>
    </source>
</evidence>
<dbReference type="SMART" id="SM01092">
    <property type="entry name" value="CO_deh_flav_C"/>
    <property type="match status" value="1"/>
</dbReference>
<name>A0ABY5Z0H0_9ACTN</name>
<dbReference type="SUPFAM" id="SSF55447">
    <property type="entry name" value="CO dehydrogenase flavoprotein C-terminal domain-like"/>
    <property type="match status" value="1"/>
</dbReference>
<keyword evidence="3" id="KW-0560">Oxidoreductase</keyword>
<dbReference type="Pfam" id="PF03450">
    <property type="entry name" value="CO_deh_flav_C"/>
    <property type="match status" value="1"/>
</dbReference>
<dbReference type="PROSITE" id="PS51387">
    <property type="entry name" value="FAD_PCMH"/>
    <property type="match status" value="1"/>
</dbReference>
<dbReference type="SUPFAM" id="SSF56176">
    <property type="entry name" value="FAD-binding/transporter-associated domain-like"/>
    <property type="match status" value="1"/>
</dbReference>
<keyword evidence="1" id="KW-0285">Flavoprotein</keyword>
<evidence type="ECO:0000256" key="2">
    <source>
        <dbReference type="ARBA" id="ARBA00022827"/>
    </source>
</evidence>
<dbReference type="InterPro" id="IPR002346">
    <property type="entry name" value="Mopterin_DH_FAD-bd"/>
</dbReference>
<dbReference type="InterPro" id="IPR051312">
    <property type="entry name" value="Diverse_Substr_Oxidored"/>
</dbReference>